<dbReference type="PANTHER" id="PTHR11786:SF0">
    <property type="entry name" value="ARYLAMINE N-ACETYLTRANSFERASE 4-RELATED"/>
    <property type="match status" value="1"/>
</dbReference>
<keyword evidence="4" id="KW-1185">Reference proteome</keyword>
<keyword evidence="3" id="KW-0808">Transferase</keyword>
<dbReference type="Gene3D" id="3.30.2140.20">
    <property type="match status" value="1"/>
</dbReference>
<dbReference type="EMBL" id="JACEIP010000017">
    <property type="protein sequence ID" value="MBA4543533.1"/>
    <property type="molecule type" value="Genomic_DNA"/>
</dbReference>
<organism evidence="3 4">
    <name type="scientific">Thermoactinomyces daqus</name>
    <dbReference type="NCBI Taxonomy" id="1329516"/>
    <lineage>
        <taxon>Bacteria</taxon>
        <taxon>Bacillati</taxon>
        <taxon>Bacillota</taxon>
        <taxon>Bacilli</taxon>
        <taxon>Bacillales</taxon>
        <taxon>Thermoactinomycetaceae</taxon>
        <taxon>Thermoactinomyces</taxon>
    </lineage>
</organism>
<dbReference type="Pfam" id="PF00797">
    <property type="entry name" value="Acetyltransf_2"/>
    <property type="match status" value="1"/>
</dbReference>
<evidence type="ECO:0000313" key="4">
    <source>
        <dbReference type="Proteomes" id="UP000530514"/>
    </source>
</evidence>
<dbReference type="InterPro" id="IPR038765">
    <property type="entry name" value="Papain-like_cys_pep_sf"/>
</dbReference>
<dbReference type="PANTHER" id="PTHR11786">
    <property type="entry name" value="N-HYDROXYARYLAMINE O-ACETYLTRANSFERASE"/>
    <property type="match status" value="1"/>
</dbReference>
<dbReference type="InterPro" id="IPR001447">
    <property type="entry name" value="Arylamine_N-AcTrfase"/>
</dbReference>
<reference evidence="3 4" key="1">
    <citation type="submission" date="2020-07" db="EMBL/GenBank/DDBJ databases">
        <authorList>
            <person name="Feng H."/>
        </authorList>
    </citation>
    <scope>NUCLEOTIDE SEQUENCE [LARGE SCALE GENOMIC DNA]</scope>
    <source>
        <strain evidence="4">s-11</strain>
    </source>
</reference>
<gene>
    <name evidence="3" type="ORF">H1164_11570</name>
</gene>
<dbReference type="PRINTS" id="PR01543">
    <property type="entry name" value="ANATRNSFRASE"/>
</dbReference>
<dbReference type="RefSeq" id="WP_033101225.1">
    <property type="nucleotide sequence ID" value="NZ_JACEIP010000017.1"/>
</dbReference>
<comment type="caution">
    <text evidence="3">The sequence shown here is derived from an EMBL/GenBank/DDBJ whole genome shotgun (WGS) entry which is preliminary data.</text>
</comment>
<evidence type="ECO:0000256" key="1">
    <source>
        <dbReference type="ARBA" id="ARBA00006547"/>
    </source>
</evidence>
<dbReference type="GO" id="GO:0016407">
    <property type="term" value="F:acetyltransferase activity"/>
    <property type="evidence" value="ECO:0007669"/>
    <property type="project" value="InterPro"/>
</dbReference>
<dbReference type="InterPro" id="IPR053710">
    <property type="entry name" value="Arylamine_NAT_domain_sf"/>
</dbReference>
<evidence type="ECO:0000313" key="3">
    <source>
        <dbReference type="EMBL" id="MBA4543533.1"/>
    </source>
</evidence>
<dbReference type="OrthoDB" id="7181050at2"/>
<name>A0A7W1XBJ4_9BACL</name>
<dbReference type="Proteomes" id="UP000530514">
    <property type="component" value="Unassembled WGS sequence"/>
</dbReference>
<comment type="similarity">
    <text evidence="1 2">Belongs to the arylamine N-acetyltransferase family.</text>
</comment>
<accession>A0A7W1XBJ4</accession>
<sequence length="249" mass="29130">MKRSAYLERIGIKAVKHPDRAFLSLLQENHLLHVPFENLDIPLNRPIRISLPAFYKKIVEQRRGGFCYELNGLFDWLLRECGFVTSRISARVRNPDGSYGREFDHLTLLVHLDQPYLVDVGFGNSCRLPLPLTGEEVEDISGRYRIIPDQIRDHYLLQRQENGDWSTQFRFTTQSYELDAFTEMCEYHQTSPSSNFTQRAMCTIATRDGRITLTSNFLTITRNGQQQKFPISSRQQFDEELLRYFGIRV</sequence>
<dbReference type="AlphaFoldDB" id="A0A7W1XBJ4"/>
<dbReference type="SUPFAM" id="SSF54001">
    <property type="entry name" value="Cysteine proteinases"/>
    <property type="match status" value="1"/>
</dbReference>
<proteinExistence type="inferred from homology"/>
<protein>
    <submittedName>
        <fullName evidence="3">Arylamine N-acetyltransferase</fullName>
    </submittedName>
</protein>
<evidence type="ECO:0000256" key="2">
    <source>
        <dbReference type="RuleBase" id="RU003452"/>
    </source>
</evidence>